<name>A0A4Z1JCW4_9HELO</name>
<dbReference type="EMBL" id="PQXJ01000049">
    <property type="protein sequence ID" value="TGO67043.1"/>
    <property type="molecule type" value="Genomic_DNA"/>
</dbReference>
<sequence>MKINPIISASKSSAEASEVTKSEIKRMERRAVMLEEEKKRLELEISLRQEEVAALRREKANGWNRRKS</sequence>
<dbReference type="AlphaFoldDB" id="A0A4Z1JCW4"/>
<protein>
    <submittedName>
        <fullName evidence="2">Uncharacterized protein</fullName>
    </submittedName>
</protein>
<accession>A0A4Z1JCW4</accession>
<proteinExistence type="predicted"/>
<organism evidence="2 3">
    <name type="scientific">Botryotinia narcissicola</name>
    <dbReference type="NCBI Taxonomy" id="278944"/>
    <lineage>
        <taxon>Eukaryota</taxon>
        <taxon>Fungi</taxon>
        <taxon>Dikarya</taxon>
        <taxon>Ascomycota</taxon>
        <taxon>Pezizomycotina</taxon>
        <taxon>Leotiomycetes</taxon>
        <taxon>Helotiales</taxon>
        <taxon>Sclerotiniaceae</taxon>
        <taxon>Botryotinia</taxon>
    </lineage>
</organism>
<evidence type="ECO:0000313" key="3">
    <source>
        <dbReference type="Proteomes" id="UP000297452"/>
    </source>
</evidence>
<comment type="caution">
    <text evidence="2">The sequence shown here is derived from an EMBL/GenBank/DDBJ whole genome shotgun (WGS) entry which is preliminary data.</text>
</comment>
<reference evidence="2 3" key="1">
    <citation type="submission" date="2017-12" db="EMBL/GenBank/DDBJ databases">
        <title>Comparative genomics of Botrytis spp.</title>
        <authorList>
            <person name="Valero-Jimenez C.A."/>
            <person name="Tapia P."/>
            <person name="Veloso J."/>
            <person name="Silva-Moreno E."/>
            <person name="Staats M."/>
            <person name="Valdes J.H."/>
            <person name="Van Kan J.A.L."/>
        </authorList>
    </citation>
    <scope>NUCLEOTIDE SEQUENCE [LARGE SCALE GENOMIC DNA]</scope>
    <source>
        <strain evidence="2 3">MUCL2120</strain>
    </source>
</reference>
<gene>
    <name evidence="2" type="ORF">BOTNAR_0049g00300</name>
</gene>
<feature type="compositionally biased region" description="Low complexity" evidence="1">
    <location>
        <begin position="8"/>
        <end position="17"/>
    </location>
</feature>
<feature type="region of interest" description="Disordered" evidence="1">
    <location>
        <begin position="1"/>
        <end position="21"/>
    </location>
</feature>
<evidence type="ECO:0000313" key="2">
    <source>
        <dbReference type="EMBL" id="TGO67043.1"/>
    </source>
</evidence>
<dbReference type="Proteomes" id="UP000297452">
    <property type="component" value="Unassembled WGS sequence"/>
</dbReference>
<evidence type="ECO:0000256" key="1">
    <source>
        <dbReference type="SAM" id="MobiDB-lite"/>
    </source>
</evidence>
<keyword evidence="3" id="KW-1185">Reference proteome</keyword>